<dbReference type="GO" id="GO:0005886">
    <property type="term" value="C:plasma membrane"/>
    <property type="evidence" value="ECO:0007669"/>
    <property type="project" value="UniProtKB-SubCell"/>
</dbReference>
<evidence type="ECO:0000259" key="3">
    <source>
        <dbReference type="Pfam" id="PF00005"/>
    </source>
</evidence>
<dbReference type="PANTHER" id="PTHR43166:SF15">
    <property type="entry name" value="HISTIDINE TRANSPORT ATP-BINDING PROTEIN HISP"/>
    <property type="match status" value="1"/>
</dbReference>
<reference evidence="5 6" key="2">
    <citation type="submission" date="2019-12" db="EMBL/GenBank/DDBJ databases">
        <title>Enteriobacteria Tanzani isolates_8377-8380.</title>
        <authorList>
            <person name="Subbiah M."/>
            <person name="Call D."/>
        </authorList>
    </citation>
    <scope>NUCLEOTIDE SEQUENCE [LARGE SCALE GENOMIC DNA]</scope>
    <source>
        <strain evidence="5 6">8379wE6</strain>
    </source>
</reference>
<sequence length="107" mass="11869">VHLSGGQQQRVSIARALAMEPEVLLFDEPTSALDPELVGEVLRIMQQLAEEGKTMVVVTHEMGFARHVSTHVIFLHQGKIEEEGAPEQLFGNPQSPRLQQFLKGSLK</sequence>
<evidence type="ECO:0000313" key="4">
    <source>
        <dbReference type="EMBL" id="MWL45460.1"/>
    </source>
</evidence>
<protein>
    <submittedName>
        <fullName evidence="4">ATP-binding cassette domain-containing protein</fullName>
    </submittedName>
</protein>
<evidence type="ECO:0000256" key="1">
    <source>
        <dbReference type="ARBA" id="ARBA00004417"/>
    </source>
</evidence>
<evidence type="ECO:0000313" key="7">
    <source>
        <dbReference type="Proteomes" id="UP000487258"/>
    </source>
</evidence>
<organism evidence="4 7">
    <name type="scientific">Escherichia coli</name>
    <dbReference type="NCBI Taxonomy" id="562"/>
    <lineage>
        <taxon>Bacteria</taxon>
        <taxon>Pseudomonadati</taxon>
        <taxon>Pseudomonadota</taxon>
        <taxon>Gammaproteobacteria</taxon>
        <taxon>Enterobacterales</taxon>
        <taxon>Enterobacteriaceae</taxon>
        <taxon>Escherichia</taxon>
    </lineage>
</organism>
<dbReference type="Proteomes" id="UP000487258">
    <property type="component" value="Unassembled WGS sequence"/>
</dbReference>
<keyword evidence="4" id="KW-0067">ATP-binding</keyword>
<dbReference type="GO" id="GO:0005524">
    <property type="term" value="F:ATP binding"/>
    <property type="evidence" value="ECO:0007669"/>
    <property type="project" value="UniProtKB-KW"/>
</dbReference>
<keyword evidence="2" id="KW-0813">Transport</keyword>
<dbReference type="EMBL" id="WTQQ01002203">
    <property type="protein sequence ID" value="MWR93103.1"/>
    <property type="molecule type" value="Genomic_DNA"/>
</dbReference>
<evidence type="ECO:0000313" key="6">
    <source>
        <dbReference type="Proteomes" id="UP000436482"/>
    </source>
</evidence>
<dbReference type="GO" id="GO:0016887">
    <property type="term" value="F:ATP hydrolysis activity"/>
    <property type="evidence" value="ECO:0007669"/>
    <property type="project" value="InterPro"/>
</dbReference>
<dbReference type="InterPro" id="IPR050086">
    <property type="entry name" value="MetN_ABC_transporter-like"/>
</dbReference>
<evidence type="ECO:0000256" key="2">
    <source>
        <dbReference type="ARBA" id="ARBA00022448"/>
    </source>
</evidence>
<dbReference type="PANTHER" id="PTHR43166">
    <property type="entry name" value="AMINO ACID IMPORT ATP-BINDING PROTEIN"/>
    <property type="match status" value="1"/>
</dbReference>
<proteinExistence type="predicted"/>
<name>A0A6L6ZXH8_ECOLX</name>
<dbReference type="RefSeq" id="WP_160445466.1">
    <property type="nucleotide sequence ID" value="NZ_WTMY01000050.1"/>
</dbReference>
<dbReference type="InterPro" id="IPR027417">
    <property type="entry name" value="P-loop_NTPase"/>
</dbReference>
<dbReference type="EMBL" id="WTMY01000050">
    <property type="protein sequence ID" value="MWL45460.1"/>
    <property type="molecule type" value="Genomic_DNA"/>
</dbReference>
<keyword evidence="4" id="KW-0547">Nucleotide-binding</keyword>
<accession>A0A6L6ZXH8</accession>
<comment type="subcellular location">
    <subcellularLocation>
        <location evidence="1">Cell inner membrane</location>
        <topology evidence="1">Peripheral membrane protein</topology>
    </subcellularLocation>
</comment>
<dbReference type="Pfam" id="PF00005">
    <property type="entry name" value="ABC_tran"/>
    <property type="match status" value="1"/>
</dbReference>
<dbReference type="Proteomes" id="UP000436482">
    <property type="component" value="Unassembled WGS sequence"/>
</dbReference>
<gene>
    <name evidence="5" type="ORF">GP979_33260</name>
    <name evidence="4" type="ORF">GQM04_08005</name>
</gene>
<dbReference type="AlphaFoldDB" id="A0A6L6ZXH8"/>
<feature type="non-terminal residue" evidence="4">
    <location>
        <position position="1"/>
    </location>
</feature>
<dbReference type="SUPFAM" id="SSF52540">
    <property type="entry name" value="P-loop containing nucleoside triphosphate hydrolases"/>
    <property type="match status" value="1"/>
</dbReference>
<reference evidence="4 7" key="1">
    <citation type="submission" date="2019-12" db="EMBL/GenBank/DDBJ databases">
        <title>Enteriobacteria Tanzani isolates_10432.</title>
        <authorList>
            <person name="Subbiah M."/>
            <person name="Call D."/>
        </authorList>
    </citation>
    <scope>NUCLEOTIDE SEQUENCE [LARGE SCALE GENOMIC DNA]</scope>
    <source>
        <strain evidence="4 7">10432wF6</strain>
    </source>
</reference>
<dbReference type="InterPro" id="IPR003439">
    <property type="entry name" value="ABC_transporter-like_ATP-bd"/>
</dbReference>
<dbReference type="Gene3D" id="3.40.50.300">
    <property type="entry name" value="P-loop containing nucleotide triphosphate hydrolases"/>
    <property type="match status" value="1"/>
</dbReference>
<feature type="domain" description="ABC transporter" evidence="3">
    <location>
        <begin position="2"/>
        <end position="31"/>
    </location>
</feature>
<evidence type="ECO:0000313" key="5">
    <source>
        <dbReference type="EMBL" id="MWR93103.1"/>
    </source>
</evidence>
<comment type="caution">
    <text evidence="4">The sequence shown here is derived from an EMBL/GenBank/DDBJ whole genome shotgun (WGS) entry which is preliminary data.</text>
</comment>